<accession>A0A328PBE5</accession>
<evidence type="ECO:0000313" key="4">
    <source>
        <dbReference type="Proteomes" id="UP000248926"/>
    </source>
</evidence>
<comment type="caution">
    <text evidence="3">The sequence shown here is derived from an EMBL/GenBank/DDBJ whole genome shotgun (WGS) entry which is preliminary data.</text>
</comment>
<dbReference type="SUPFAM" id="SSF48208">
    <property type="entry name" value="Six-hairpin glycosidases"/>
    <property type="match status" value="1"/>
</dbReference>
<protein>
    <submittedName>
        <fullName evidence="3">Uncharacterized protein</fullName>
    </submittedName>
</protein>
<feature type="region of interest" description="Disordered" evidence="1">
    <location>
        <begin position="21"/>
        <end position="42"/>
    </location>
</feature>
<sequence length="560" mass="62649">MLLALLCLATHAMALPHRPHAATAAAKPAKHAAPSAPADTTPEQRIVVHRNVGNGVEVRVSVGIPFPPGMLRDAGLVRILDAKGEEVPSHVQATLRWYARDHSIRAVRAQFHAPLQDNEATYYFAVGKPRTREADGWPYVDERVADAQGVKVAAALATLEPSWLCESLIAGPQVPASQDEAYARYVSTQFDWARKLPADDHTAWLFDRPSTLFKAYVRTGRFDYLQAADQSYHFYMRYMKREGLPISPFCAGGWTYGKEPCDVKYVYIEPSLLALALTGDDSEYDAALVDKMVTLWQHGGWSGTPGPYTSPGERFTERLAGLGLLATVNAYELTGDLRYLRYTRERVDWLYDHQRANPDKLGDDGSWRNSWNLHEDDSWQPEKDVRGSSPWMSENIIDGLWHTWLVTGDPRIPTMIIAFGRYMERYGWIDVKAIKSGRDWRNPCSGPQGQIAWYWSSSRASFARLADIEDSDGWYSDAHNVELVMPVAAAYYFETDPAQSEALKQRLDALKSSYSTECAEVSGTTRRFNWNNRGAGVAMWFLQQPAGSGATSSMAGHAMP</sequence>
<dbReference type="Proteomes" id="UP000248926">
    <property type="component" value="Unassembled WGS sequence"/>
</dbReference>
<feature type="compositionally biased region" description="Low complexity" evidence="1">
    <location>
        <begin position="21"/>
        <end position="38"/>
    </location>
</feature>
<dbReference type="EMBL" id="NFZS01000001">
    <property type="protein sequence ID" value="RAO78411.1"/>
    <property type="molecule type" value="Genomic_DNA"/>
</dbReference>
<keyword evidence="4" id="KW-1185">Reference proteome</keyword>
<dbReference type="InterPro" id="IPR008928">
    <property type="entry name" value="6-hairpin_glycosidase_sf"/>
</dbReference>
<feature type="chain" id="PRO_5016348688" evidence="2">
    <location>
        <begin position="22"/>
        <end position="560"/>
    </location>
</feature>
<dbReference type="AlphaFoldDB" id="A0A328PBE5"/>
<keyword evidence="2" id="KW-0732">Signal</keyword>
<evidence type="ECO:0000256" key="2">
    <source>
        <dbReference type="SAM" id="SignalP"/>
    </source>
</evidence>
<reference evidence="3 4" key="1">
    <citation type="journal article" date="2018" name="Genet. Mol. Biol.">
        <title>The genome sequence of Dyella jiangningensis FCAV SCS01 from a lignocellulose-decomposing microbial consortium metagenome reveals potential for biotechnological applications.</title>
        <authorList>
            <person name="Desiderato J.G."/>
            <person name="Alvarenga D.O."/>
            <person name="Constancio M.T.L."/>
            <person name="Alves L.M.C."/>
            <person name="Varani A.M."/>
        </authorList>
    </citation>
    <scope>NUCLEOTIDE SEQUENCE [LARGE SCALE GENOMIC DNA]</scope>
    <source>
        <strain evidence="3 4">FCAV SCS01</strain>
    </source>
</reference>
<name>A0A328PBE5_9GAMM</name>
<gene>
    <name evidence="3" type="ORF">CA260_08820</name>
</gene>
<evidence type="ECO:0000313" key="3">
    <source>
        <dbReference type="EMBL" id="RAO78411.1"/>
    </source>
</evidence>
<organism evidence="3 4">
    <name type="scientific">Dyella jiangningensis</name>
    <dbReference type="NCBI Taxonomy" id="1379159"/>
    <lineage>
        <taxon>Bacteria</taxon>
        <taxon>Pseudomonadati</taxon>
        <taxon>Pseudomonadota</taxon>
        <taxon>Gammaproteobacteria</taxon>
        <taxon>Lysobacterales</taxon>
        <taxon>Rhodanobacteraceae</taxon>
        <taxon>Dyella</taxon>
    </lineage>
</organism>
<evidence type="ECO:0000256" key="1">
    <source>
        <dbReference type="SAM" id="MobiDB-lite"/>
    </source>
</evidence>
<dbReference type="GO" id="GO:0005975">
    <property type="term" value="P:carbohydrate metabolic process"/>
    <property type="evidence" value="ECO:0007669"/>
    <property type="project" value="InterPro"/>
</dbReference>
<proteinExistence type="predicted"/>
<feature type="signal peptide" evidence="2">
    <location>
        <begin position="1"/>
        <end position="21"/>
    </location>
</feature>